<feature type="transmembrane region" description="Helical" evidence="1">
    <location>
        <begin position="104"/>
        <end position="128"/>
    </location>
</feature>
<evidence type="ECO:0000256" key="1">
    <source>
        <dbReference type="SAM" id="Phobius"/>
    </source>
</evidence>
<dbReference type="OrthoDB" id="10356415at2759"/>
<keyword evidence="1" id="KW-0812">Transmembrane</keyword>
<organism evidence="2 3">
    <name type="scientific">Leishmania tarentolae</name>
    <name type="common">Sauroleishmania tarentolae</name>
    <dbReference type="NCBI Taxonomy" id="5689"/>
    <lineage>
        <taxon>Eukaryota</taxon>
        <taxon>Discoba</taxon>
        <taxon>Euglenozoa</taxon>
        <taxon>Kinetoplastea</taxon>
        <taxon>Metakinetoplastina</taxon>
        <taxon>Trypanosomatida</taxon>
        <taxon>Trypanosomatidae</taxon>
        <taxon>Leishmaniinae</taxon>
        <taxon>Leishmania</taxon>
        <taxon>lizard Leishmania</taxon>
    </lineage>
</organism>
<dbReference type="Proteomes" id="UP000419144">
    <property type="component" value="Unassembled WGS sequence"/>
</dbReference>
<evidence type="ECO:0000313" key="2">
    <source>
        <dbReference type="EMBL" id="GET88829.1"/>
    </source>
</evidence>
<sequence length="211" mass="22574">MWHTTTEMMHLGDGGVKPLSFTNQAARGIDPMEQGSRLTPGLPFEEGDGTHPPVLRGTMCAICVLACISVLLSAALSIFWVIIAFFFGVVIVPVEDTEFRDLAAAVLVVSICGAVAYLLMTLLVGVHLGYSLACGCKTPKMGHMSCCQVVTCVLLFLFSCALSCLTGLLLVDSQLDHSRDMLTALCALTVLCTLSFGAYFLLLLLCSMTRV</sequence>
<evidence type="ECO:0000313" key="3">
    <source>
        <dbReference type="Proteomes" id="UP000419144"/>
    </source>
</evidence>
<reference evidence="2" key="1">
    <citation type="submission" date="2019-11" db="EMBL/GenBank/DDBJ databases">
        <title>Leishmania tarentolae CDS.</title>
        <authorList>
            <person name="Goto Y."/>
            <person name="Yamagishi J."/>
        </authorList>
    </citation>
    <scope>NUCLEOTIDE SEQUENCE [LARGE SCALE GENOMIC DNA]</scope>
    <source>
        <strain evidence="2">Parrot Tar II</strain>
    </source>
</reference>
<name>A0A640KN10_LEITA</name>
<dbReference type="VEuPathDB" id="TriTrypDB:LtaPh_2318500"/>
<feature type="transmembrane region" description="Helical" evidence="1">
    <location>
        <begin position="59"/>
        <end position="92"/>
    </location>
</feature>
<feature type="transmembrane region" description="Helical" evidence="1">
    <location>
        <begin position="149"/>
        <end position="170"/>
    </location>
</feature>
<keyword evidence="1" id="KW-1133">Transmembrane helix</keyword>
<comment type="caution">
    <text evidence="2">The sequence shown here is derived from an EMBL/GenBank/DDBJ whole genome shotgun (WGS) entry which is preliminary data.</text>
</comment>
<evidence type="ECO:0008006" key="4">
    <source>
        <dbReference type="Google" id="ProtNLM"/>
    </source>
</evidence>
<dbReference type="EMBL" id="BLBS01000030">
    <property type="protein sequence ID" value="GET88829.1"/>
    <property type="molecule type" value="Genomic_DNA"/>
</dbReference>
<proteinExistence type="predicted"/>
<feature type="transmembrane region" description="Helical" evidence="1">
    <location>
        <begin position="182"/>
        <end position="205"/>
    </location>
</feature>
<dbReference type="AlphaFoldDB" id="A0A640KN10"/>
<keyword evidence="1" id="KW-0472">Membrane</keyword>
<keyword evidence="3" id="KW-1185">Reference proteome</keyword>
<gene>
    <name evidence="2" type="ORF">LtaPh_2318500</name>
</gene>
<accession>A0A640KN10</accession>
<protein>
    <recommendedName>
        <fullName evidence="4">Transmembrane protein</fullName>
    </recommendedName>
</protein>